<keyword evidence="1" id="KW-0732">Signal</keyword>
<dbReference type="EMBL" id="QXFU01003510">
    <property type="protein sequence ID" value="KAE8974804.1"/>
    <property type="molecule type" value="Genomic_DNA"/>
</dbReference>
<gene>
    <name evidence="2" type="ORF">PR002_g25792</name>
</gene>
<evidence type="ECO:0008006" key="4">
    <source>
        <dbReference type="Google" id="ProtNLM"/>
    </source>
</evidence>
<evidence type="ECO:0000256" key="1">
    <source>
        <dbReference type="SAM" id="SignalP"/>
    </source>
</evidence>
<dbReference type="AlphaFoldDB" id="A0A6A3I387"/>
<feature type="chain" id="PRO_5025639218" description="Secreted protein" evidence="1">
    <location>
        <begin position="36"/>
        <end position="58"/>
    </location>
</feature>
<evidence type="ECO:0000313" key="3">
    <source>
        <dbReference type="Proteomes" id="UP000435112"/>
    </source>
</evidence>
<accession>A0A6A3I387</accession>
<dbReference type="Proteomes" id="UP000435112">
    <property type="component" value="Unassembled WGS sequence"/>
</dbReference>
<evidence type="ECO:0000313" key="2">
    <source>
        <dbReference type="EMBL" id="KAE8974804.1"/>
    </source>
</evidence>
<feature type="signal peptide" evidence="1">
    <location>
        <begin position="1"/>
        <end position="35"/>
    </location>
</feature>
<name>A0A6A3I387_9STRA</name>
<proteinExistence type="predicted"/>
<comment type="caution">
    <text evidence="2">The sequence shown here is derived from an EMBL/GenBank/DDBJ whole genome shotgun (WGS) entry which is preliminary data.</text>
</comment>
<protein>
    <recommendedName>
        <fullName evidence="4">Secreted protein</fullName>
    </recommendedName>
</protein>
<reference evidence="2 3" key="1">
    <citation type="submission" date="2018-09" db="EMBL/GenBank/DDBJ databases">
        <title>Genomic investigation of the strawberry pathogen Phytophthora fragariae indicates pathogenicity is determined by transcriptional variation in three key races.</title>
        <authorList>
            <person name="Adams T.M."/>
            <person name="Armitage A.D."/>
            <person name="Sobczyk M.K."/>
            <person name="Bates H.J."/>
            <person name="Dunwell J.M."/>
            <person name="Nellist C.F."/>
            <person name="Harrison R.J."/>
        </authorList>
    </citation>
    <scope>NUCLEOTIDE SEQUENCE [LARGE SCALE GENOMIC DNA]</scope>
    <source>
        <strain evidence="2 3">SCRP324</strain>
    </source>
</reference>
<sequence>MLATAQVCRLLHTRIVHFFAWALAHCCVRAHVTHADKLVRRCNTHLRCACFSAFSARA</sequence>
<organism evidence="2 3">
    <name type="scientific">Phytophthora rubi</name>
    <dbReference type="NCBI Taxonomy" id="129364"/>
    <lineage>
        <taxon>Eukaryota</taxon>
        <taxon>Sar</taxon>
        <taxon>Stramenopiles</taxon>
        <taxon>Oomycota</taxon>
        <taxon>Peronosporomycetes</taxon>
        <taxon>Peronosporales</taxon>
        <taxon>Peronosporaceae</taxon>
        <taxon>Phytophthora</taxon>
    </lineage>
</organism>